<evidence type="ECO:0000256" key="8">
    <source>
        <dbReference type="ARBA" id="ARBA00023242"/>
    </source>
</evidence>
<evidence type="ECO:0000313" key="14">
    <source>
        <dbReference type="EMBL" id="CAE6424390.1"/>
    </source>
</evidence>
<dbReference type="Pfam" id="PF00076">
    <property type="entry name" value="RRM_1"/>
    <property type="match status" value="1"/>
</dbReference>
<evidence type="ECO:0000256" key="2">
    <source>
        <dbReference type="ARBA" id="ARBA00022737"/>
    </source>
</evidence>
<dbReference type="SUPFAM" id="SSF48371">
    <property type="entry name" value="ARM repeat"/>
    <property type="match status" value="1"/>
</dbReference>
<dbReference type="FunFam" id="3.30.1370.50:FF:000002">
    <property type="entry name" value="Immunoglobulin mu DNA-binding protein 2"/>
    <property type="match status" value="1"/>
</dbReference>
<dbReference type="InterPro" id="IPR011989">
    <property type="entry name" value="ARM-like"/>
</dbReference>
<dbReference type="PROSITE" id="PS51061">
    <property type="entry name" value="R3H"/>
    <property type="match status" value="1"/>
</dbReference>
<feature type="compositionally biased region" description="Polar residues" evidence="11">
    <location>
        <begin position="1013"/>
        <end position="1022"/>
    </location>
</feature>
<feature type="compositionally biased region" description="Polar residues" evidence="11">
    <location>
        <begin position="309"/>
        <end position="319"/>
    </location>
</feature>
<feature type="region of interest" description="Disordered" evidence="11">
    <location>
        <begin position="1001"/>
        <end position="1132"/>
    </location>
</feature>
<feature type="compositionally biased region" description="Polar residues" evidence="11">
    <location>
        <begin position="94"/>
        <end position="106"/>
    </location>
</feature>
<name>A0A8H3AE04_9AGAM</name>
<feature type="region of interest" description="Disordered" evidence="11">
    <location>
        <begin position="1763"/>
        <end position="1785"/>
    </location>
</feature>
<feature type="compositionally biased region" description="Gly residues" evidence="11">
    <location>
        <begin position="33"/>
        <end position="42"/>
    </location>
</feature>
<sequence length="1785" mass="191853">MSNAHQMPDLSQLRLQDASPAGRFEQHANTFDGGRGASGGFHYGSASPTQNLAPGLAQNATIATSPLKQGKPSRAGLPSAWLEQSVAPDDRSFSPPQTSDLSSGGTSPPHHHLQAPPGMQMSGSMGGMGGPDDEIIPTAIVIKNIPFTVKRETLLDIIASLAIPTPYAFNYHLDTQGQFRGLAFANFRLPQDADAVVAALNGFDVQGRKLRVEYKKVLQAGEKERIEREKAIRRMRSMQMEKERTQLLPPTPASANEWEDYGTQQNSYLSPSRSYSSGQTQLAHQLPPVHSPPPPQHVPTPTPSQQSTKSASNELDMNDPSTLEIYSRILVFKEDHMRDELAFSRTLTPKQRRVVHLVAQKLGVYHYSIGEGENRYAVVTRIEREVRSPIQRHASQTLSRAATSYLAPSPAAPSLRVKKSMPDMKSLHAPPHSSRLQPRASNGNIREGFATISAASARRPSVQTAFGGVFGSALGSAGGDRSYGSVGVGIPPVPSLDSPGGASSGVVRQPRGPGAGGFARRPTGERLEARTHEPLELWRAERQLRTSTVVYMSLDVGAMSDGAGISGGEQWGMRPSMDRQLSGGIGLLSQPRSRPQTLAEARSTTGTATPTSSTSVPAAGAATTSPSQSPSPSSGTAATSSAPAPSFYPSHSLLFSSGPAIVEELLDAPSPAPHIARSSPPPPAEPKPVINLNVPQEKDIVASPRTPPNLRLEIPPQDTAVPARDTMRAPFAPDPENEGICTEVGSLGQEIQLESGDHLNALERIYLYTQSKASFHRIFMSRALPTYLNEVTPTEAVEYVLPLLGGLAIDEEERVKETFVGELLSIIWWFFTTCRVTDQEPEAAPEAADPNTIPFVSVQSFSAVLASLLLSSNPDVSATARGTVVELLGRTRWVVAGKDLDHEQSTQYCETMRPVGIWTRGRLGVEEARMIQLEMIYGVVIDLGRLDLNAEVVEEETQGEGLYSLENKEQEDLSTLTPSDPMVTPTLETTKSYAVPMIYSDDGDSASGSESAQTLASSSTSVELPRSASAGTTTFNSSRAPVPISKSIPSEGTSSSSSLNLPALSPADSSRSSVASPAEPISPPETEEPQGLSKPTPMSESMSLSLPDAESMSLSLPGSDAGTDDMLWHTPRGGEGFESGYFDSAHGTRESSPTVATNLGANRLTVDRPGLTRHDSSVSLVSDINPDEYADAEWGEEAGVVENGVIENGVTESATMNGSTGGTSENGTAEHAHEGEAWTDDAYIDDGAAAEEAAIGRVASMSLVAAVTSSGMLITPALSAGLISGIGVVDDEIYTIFVDEVLRISADPVYWVRSETSYALGTLAKKVPEDLVESCLLPILESLVNDTEGHVRQSSVYAIPSVLKRLELQRRRDLANKYMLKLCNDEIETVRTGALQVLAEVIHTFHETKTGPPDELVDFFLQGETNQARAVLPKSEAERQTPSAEDPYGHWGAEPSSYFEAEPSFPDPDRALICAFNYPAVALTLGPTRWNRLSGYYTYLAEESWHTPKVRSTLAASAGEIARVIGPRAALKDVVPVWWICLSSDHRESKLKALTALPLLLESLDVAGRSDVALKLGEAWEKHVPGWKERDALARQLNSVVPLLKHEGAVLCRIFKSGLEDRVAAIREAVVEALPVLYQTIRGNAAQIKTARDDLFALGASGMSRHITTFLASCRALVQGGQGAFVLDDSRFGPSVVQLAQHSIIDVRIGLGRMLSVVCENHMHTWKQRPRWIVDCLEKLNLDVSADVRAFVHRVASSEYVEPNPAQTHSTATSASSFAEFSCPP</sequence>
<dbReference type="InterPro" id="IPR001374">
    <property type="entry name" value="R3H_dom"/>
</dbReference>
<dbReference type="PANTHER" id="PTHR10648">
    <property type="entry name" value="SERINE/THREONINE-PROTEIN PHOSPHATASE PP2A 65 KDA REGULATORY SUBUNIT"/>
    <property type="match status" value="1"/>
</dbReference>
<keyword evidence="5" id="KW-0347">Helicase</keyword>
<feature type="compositionally biased region" description="Low complexity" evidence="11">
    <location>
        <begin position="603"/>
        <end position="644"/>
    </location>
</feature>
<dbReference type="EMBL" id="CAJMWW010000078">
    <property type="protein sequence ID" value="CAE6424390.1"/>
    <property type="molecule type" value="Genomic_DNA"/>
</dbReference>
<feature type="region of interest" description="Disordered" evidence="11">
    <location>
        <begin position="494"/>
        <end position="521"/>
    </location>
</feature>
<dbReference type="GO" id="GO:0004386">
    <property type="term" value="F:helicase activity"/>
    <property type="evidence" value="ECO:0007669"/>
    <property type="project" value="UniProtKB-KW"/>
</dbReference>
<proteinExistence type="predicted"/>
<keyword evidence="7 10" id="KW-0694">RNA-binding</keyword>
<dbReference type="Proteomes" id="UP000663841">
    <property type="component" value="Unassembled WGS sequence"/>
</dbReference>
<evidence type="ECO:0000256" key="11">
    <source>
        <dbReference type="SAM" id="MobiDB-lite"/>
    </source>
</evidence>
<feature type="repeat" description="HEAT" evidence="9">
    <location>
        <begin position="1336"/>
        <end position="1374"/>
    </location>
</feature>
<keyword evidence="2" id="KW-0677">Repeat</keyword>
<keyword evidence="6" id="KW-0067">ATP-binding</keyword>
<evidence type="ECO:0000256" key="1">
    <source>
        <dbReference type="ARBA" id="ARBA00004123"/>
    </source>
</evidence>
<organism evidence="14 15">
    <name type="scientific">Rhizoctonia solani</name>
    <dbReference type="NCBI Taxonomy" id="456999"/>
    <lineage>
        <taxon>Eukaryota</taxon>
        <taxon>Fungi</taxon>
        <taxon>Dikarya</taxon>
        <taxon>Basidiomycota</taxon>
        <taxon>Agaricomycotina</taxon>
        <taxon>Agaricomycetes</taxon>
        <taxon>Cantharellales</taxon>
        <taxon>Ceratobasidiaceae</taxon>
        <taxon>Rhizoctonia</taxon>
    </lineage>
</organism>
<dbReference type="GO" id="GO:0005634">
    <property type="term" value="C:nucleus"/>
    <property type="evidence" value="ECO:0007669"/>
    <property type="project" value="UniProtKB-SubCell"/>
</dbReference>
<evidence type="ECO:0000256" key="10">
    <source>
        <dbReference type="PROSITE-ProRule" id="PRU00176"/>
    </source>
</evidence>
<evidence type="ECO:0000256" key="7">
    <source>
        <dbReference type="ARBA" id="ARBA00022884"/>
    </source>
</evidence>
<dbReference type="SMART" id="SM00393">
    <property type="entry name" value="R3H"/>
    <property type="match status" value="1"/>
</dbReference>
<dbReference type="Gene3D" id="1.25.10.10">
    <property type="entry name" value="Leucine-rich Repeat Variant"/>
    <property type="match status" value="1"/>
</dbReference>
<dbReference type="SMART" id="SM00360">
    <property type="entry name" value="RRM"/>
    <property type="match status" value="1"/>
</dbReference>
<feature type="compositionally biased region" description="Low complexity" evidence="11">
    <location>
        <begin position="1045"/>
        <end position="1079"/>
    </location>
</feature>
<feature type="region of interest" description="Disordered" evidence="11">
    <location>
        <begin position="238"/>
        <end position="319"/>
    </location>
</feature>
<dbReference type="PANTHER" id="PTHR10648:SF1">
    <property type="entry name" value="SERINE_THREONINE-PROTEIN PHOSPHATASE 4 REGULATORY SUBUNIT 1"/>
    <property type="match status" value="1"/>
</dbReference>
<dbReference type="InterPro" id="IPR000504">
    <property type="entry name" value="RRM_dom"/>
</dbReference>
<dbReference type="GO" id="GO:0003723">
    <property type="term" value="F:RNA binding"/>
    <property type="evidence" value="ECO:0007669"/>
    <property type="project" value="UniProtKB-UniRule"/>
</dbReference>
<dbReference type="CDD" id="cd02639">
    <property type="entry name" value="R3H_RRM"/>
    <property type="match status" value="1"/>
</dbReference>
<feature type="domain" description="RRM" evidence="12">
    <location>
        <begin position="138"/>
        <end position="217"/>
    </location>
</feature>
<dbReference type="GO" id="GO:0005737">
    <property type="term" value="C:cytoplasm"/>
    <property type="evidence" value="ECO:0007669"/>
    <property type="project" value="TreeGrafter"/>
</dbReference>
<dbReference type="InterPro" id="IPR036867">
    <property type="entry name" value="R3H_dom_sf"/>
</dbReference>
<feature type="region of interest" description="Disordered" evidence="11">
    <location>
        <begin position="87"/>
        <end position="130"/>
    </location>
</feature>
<dbReference type="SUPFAM" id="SSF82708">
    <property type="entry name" value="R3H domain"/>
    <property type="match status" value="1"/>
</dbReference>
<reference evidence="14" key="1">
    <citation type="submission" date="2021-01" db="EMBL/GenBank/DDBJ databases">
        <authorList>
            <person name="Kaushik A."/>
        </authorList>
    </citation>
    <scope>NUCLEOTIDE SEQUENCE</scope>
    <source>
        <strain evidence="14">AG3-T5</strain>
    </source>
</reference>
<dbReference type="GO" id="GO:0003677">
    <property type="term" value="F:DNA binding"/>
    <property type="evidence" value="ECO:0007669"/>
    <property type="project" value="UniProtKB-ARBA"/>
</dbReference>
<evidence type="ECO:0000259" key="12">
    <source>
        <dbReference type="PROSITE" id="PS50102"/>
    </source>
</evidence>
<keyword evidence="4" id="KW-0378">Hydrolase</keyword>
<dbReference type="PROSITE" id="PS50102">
    <property type="entry name" value="RRM"/>
    <property type="match status" value="1"/>
</dbReference>
<dbReference type="SUPFAM" id="SSF54928">
    <property type="entry name" value="RNA-binding domain, RBD"/>
    <property type="match status" value="1"/>
</dbReference>
<dbReference type="PROSITE" id="PS50077">
    <property type="entry name" value="HEAT_REPEAT"/>
    <property type="match status" value="1"/>
</dbReference>
<feature type="region of interest" description="Disordered" evidence="11">
    <location>
        <begin position="25"/>
        <end position="52"/>
    </location>
</feature>
<feature type="compositionally biased region" description="Low complexity" evidence="11">
    <location>
        <begin position="1770"/>
        <end position="1785"/>
    </location>
</feature>
<protein>
    <submittedName>
        <fullName evidence="14">Uncharacterized protein</fullName>
    </submittedName>
</protein>
<keyword evidence="3" id="KW-0547">Nucleotide-binding</keyword>
<feature type="domain" description="R3H" evidence="13">
    <location>
        <begin position="319"/>
        <end position="383"/>
    </location>
</feature>
<evidence type="ECO:0000256" key="4">
    <source>
        <dbReference type="ARBA" id="ARBA00022801"/>
    </source>
</evidence>
<dbReference type="Pfam" id="PF01424">
    <property type="entry name" value="R3H"/>
    <property type="match status" value="1"/>
</dbReference>
<evidence type="ECO:0000256" key="3">
    <source>
        <dbReference type="ARBA" id="ARBA00022741"/>
    </source>
</evidence>
<evidence type="ECO:0000256" key="9">
    <source>
        <dbReference type="PROSITE-ProRule" id="PRU00103"/>
    </source>
</evidence>
<dbReference type="Gene3D" id="3.30.70.330">
    <property type="match status" value="1"/>
</dbReference>
<evidence type="ECO:0000259" key="13">
    <source>
        <dbReference type="PROSITE" id="PS51061"/>
    </source>
</evidence>
<dbReference type="Gene3D" id="3.30.1370.50">
    <property type="entry name" value="R3H-like domain"/>
    <property type="match status" value="1"/>
</dbReference>
<dbReference type="InterPro" id="IPR021133">
    <property type="entry name" value="HEAT_type_2"/>
</dbReference>
<dbReference type="InterPro" id="IPR034069">
    <property type="entry name" value="R3H_Cip2"/>
</dbReference>
<evidence type="ECO:0000313" key="15">
    <source>
        <dbReference type="Proteomes" id="UP000663841"/>
    </source>
</evidence>
<dbReference type="InterPro" id="IPR035979">
    <property type="entry name" value="RBD_domain_sf"/>
</dbReference>
<feature type="compositionally biased region" description="Pro residues" evidence="11">
    <location>
        <begin position="289"/>
        <end position="302"/>
    </location>
</feature>
<dbReference type="GO" id="GO:0019888">
    <property type="term" value="F:protein phosphatase regulator activity"/>
    <property type="evidence" value="ECO:0007669"/>
    <property type="project" value="TreeGrafter"/>
</dbReference>
<dbReference type="InterPro" id="IPR051023">
    <property type="entry name" value="PP2A_Regulatory_Subunit_A"/>
</dbReference>
<feature type="compositionally biased region" description="Low complexity" evidence="11">
    <location>
        <begin position="267"/>
        <end position="277"/>
    </location>
</feature>
<dbReference type="GO" id="GO:0005524">
    <property type="term" value="F:ATP binding"/>
    <property type="evidence" value="ECO:0007669"/>
    <property type="project" value="UniProtKB-KW"/>
</dbReference>
<feature type="region of interest" description="Disordered" evidence="11">
    <location>
        <begin position="969"/>
        <end position="989"/>
    </location>
</feature>
<feature type="region of interest" description="Disordered" evidence="11">
    <location>
        <begin position="567"/>
        <end position="644"/>
    </location>
</feature>
<dbReference type="InterPro" id="IPR012677">
    <property type="entry name" value="Nucleotide-bd_a/b_plait_sf"/>
</dbReference>
<comment type="caution">
    <text evidence="14">The sequence shown here is derived from an EMBL/GenBank/DDBJ whole genome shotgun (WGS) entry which is preliminary data.</text>
</comment>
<dbReference type="InterPro" id="IPR016024">
    <property type="entry name" value="ARM-type_fold"/>
</dbReference>
<comment type="subcellular location">
    <subcellularLocation>
        <location evidence="1">Nucleus</location>
    </subcellularLocation>
</comment>
<keyword evidence="8" id="KW-0539">Nucleus</keyword>
<accession>A0A8H3AE04</accession>
<gene>
    <name evidence="14" type="ORF">RDB_LOCUS51257</name>
</gene>
<evidence type="ECO:0000256" key="6">
    <source>
        <dbReference type="ARBA" id="ARBA00022840"/>
    </source>
</evidence>
<evidence type="ECO:0000256" key="5">
    <source>
        <dbReference type="ARBA" id="ARBA00022806"/>
    </source>
</evidence>
<feature type="compositionally biased region" description="Polar residues" evidence="11">
    <location>
        <begin position="1029"/>
        <end position="1039"/>
    </location>
</feature>
<dbReference type="GO" id="GO:0016787">
    <property type="term" value="F:hydrolase activity"/>
    <property type="evidence" value="ECO:0007669"/>
    <property type="project" value="UniProtKB-KW"/>
</dbReference>